<evidence type="ECO:0000256" key="3">
    <source>
        <dbReference type="ARBA" id="ARBA00007171"/>
    </source>
</evidence>
<dbReference type="InterPro" id="IPR007887">
    <property type="entry name" value="MecA_N"/>
</dbReference>
<keyword evidence="11" id="KW-1185">Reference proteome</keyword>
<evidence type="ECO:0000259" key="8">
    <source>
        <dbReference type="Pfam" id="PF03717"/>
    </source>
</evidence>
<feature type="domain" description="Penicillin-binding protein dimerisation" evidence="8">
    <location>
        <begin position="172"/>
        <end position="338"/>
    </location>
</feature>
<dbReference type="InterPro" id="IPR050515">
    <property type="entry name" value="Beta-lactam/transpept"/>
</dbReference>
<dbReference type="Pfam" id="PF03717">
    <property type="entry name" value="PBP_dimer"/>
    <property type="match status" value="1"/>
</dbReference>
<dbReference type="PANTHER" id="PTHR30627">
    <property type="entry name" value="PEPTIDOGLYCAN D,D-TRANSPEPTIDASE"/>
    <property type="match status" value="1"/>
</dbReference>
<dbReference type="InterPro" id="IPR001460">
    <property type="entry name" value="PCN-bd_Tpept"/>
</dbReference>
<comment type="subcellular location">
    <subcellularLocation>
        <location evidence="1">Membrane</location>
    </subcellularLocation>
</comment>
<proteinExistence type="inferred from homology"/>
<dbReference type="SUPFAM" id="SSF54427">
    <property type="entry name" value="NTF2-like"/>
    <property type="match status" value="1"/>
</dbReference>
<feature type="domain" description="NTF2-like N-terminal transpeptidase" evidence="9">
    <location>
        <begin position="42"/>
        <end position="164"/>
    </location>
</feature>
<reference evidence="10 11" key="1">
    <citation type="submission" date="2024-03" db="EMBL/GenBank/DDBJ databases">
        <title>Human intestinal bacterial collection.</title>
        <authorList>
            <person name="Pauvert C."/>
            <person name="Hitch T.C.A."/>
            <person name="Clavel T."/>
        </authorList>
    </citation>
    <scope>NUCLEOTIDE SEQUENCE [LARGE SCALE GENOMIC DNA]</scope>
    <source>
        <strain evidence="10 11">CLA-SR-H024</strain>
    </source>
</reference>
<evidence type="ECO:0000313" key="10">
    <source>
        <dbReference type="EMBL" id="MEQ2466353.1"/>
    </source>
</evidence>
<evidence type="ECO:0000259" key="7">
    <source>
        <dbReference type="Pfam" id="PF00905"/>
    </source>
</evidence>
<dbReference type="EMBL" id="JBBMFN010000025">
    <property type="protein sequence ID" value="MEQ2466353.1"/>
    <property type="molecule type" value="Genomic_DNA"/>
</dbReference>
<dbReference type="InterPro" id="IPR005311">
    <property type="entry name" value="PBP_dimer"/>
</dbReference>
<evidence type="ECO:0000313" key="11">
    <source>
        <dbReference type="Proteomes" id="UP001465426"/>
    </source>
</evidence>
<dbReference type="InterPro" id="IPR036138">
    <property type="entry name" value="PBP_dimer_sf"/>
</dbReference>
<dbReference type="Proteomes" id="UP001465426">
    <property type="component" value="Unassembled WGS sequence"/>
</dbReference>
<comment type="pathway">
    <text evidence="2">Cell wall biogenesis; peptidoglycan biosynthesis.</text>
</comment>
<keyword evidence="5" id="KW-0472">Membrane</keyword>
<dbReference type="Gene3D" id="3.10.450.100">
    <property type="entry name" value="NTF2-like, domain 1"/>
    <property type="match status" value="1"/>
</dbReference>
<evidence type="ECO:0000256" key="1">
    <source>
        <dbReference type="ARBA" id="ARBA00004370"/>
    </source>
</evidence>
<evidence type="ECO:0000256" key="2">
    <source>
        <dbReference type="ARBA" id="ARBA00004752"/>
    </source>
</evidence>
<evidence type="ECO:0000259" key="9">
    <source>
        <dbReference type="Pfam" id="PF05223"/>
    </source>
</evidence>
<dbReference type="SUPFAM" id="SSF56601">
    <property type="entry name" value="beta-lactamase/transpeptidase-like"/>
    <property type="match status" value="1"/>
</dbReference>
<dbReference type="InterPro" id="IPR032710">
    <property type="entry name" value="NTF2-like_dom_sf"/>
</dbReference>
<dbReference type="Gene3D" id="3.40.710.10">
    <property type="entry name" value="DD-peptidase/beta-lactamase superfamily"/>
    <property type="match status" value="1"/>
</dbReference>
<accession>A0ABV1EZ40</accession>
<comment type="catalytic activity">
    <reaction evidence="6">
        <text>Preferential cleavage: (Ac)2-L-Lys-D-Ala-|-D-Ala. Also transpeptidation of peptidyl-alanyl moieties that are N-acyl substituents of D-alanine.</text>
        <dbReference type="EC" id="3.4.16.4"/>
    </reaction>
</comment>
<sequence length="682" mass="75885">MKKWYASSSRLEGEIGMKKRWMLLLILILVAVATGCNKNEPTPDERLSQYIKLWNDQKFKEMYAFLSTKAKENISEDDFVSRYEKIYKDLDINDLEITYTKPSEDEKFDKAVQAEIPFSVKMNSMAGEISFDNDATLVKEEREKDENWYINWDTTYIFSELGPDDKISVNTIQAERGSIVDTNENPLAMNGVIYEIGLVPEQMGDNPDTVINELAKLLDIKKETIQKALDADWVQPSFFVPIKKVATGDSAYLEKLFALPGVQKQDTKGRIYPFGESAAHLIGYIGSITAEELEEKEGKGYSSTDVIGKRGLEQVLEDRLKGSNGEQILIKKADGSTVTLAEKEVQNGENIKLTINADLQKEIYEKMDGEAGAAAAINPSTGETLALVSSPAFDPNKMIVGLTTSEKEAYDNNKLDPFTNRFKNNYAPGSVLKPLVAAAALTEGVITPELERKITTKQWQKDKSWGGYYITRVHSSSAPVNLADALLYSDNIYFAQTALDLGKEKFANELKKFGFEETFPYAYPIETSTFGTLDTEQLLADSGYGQGHVEMSVIHLATAYTPFVTGGNLMTPVLLDSEEKSKVWKEKIMDESVAKTISDDLQQVIENPNGTARAGKISGKTFAGKTGTAELKEKQGEKGTENGWYVTYDKDNKDLLIAMMMEGVQDKGSSGYVVKKVKEIIE</sequence>
<organism evidence="10 11">
    <name type="scientific">Niallia hominis</name>
    <dbReference type="NCBI Taxonomy" id="3133173"/>
    <lineage>
        <taxon>Bacteria</taxon>
        <taxon>Bacillati</taxon>
        <taxon>Bacillota</taxon>
        <taxon>Bacilli</taxon>
        <taxon>Bacillales</taxon>
        <taxon>Bacillaceae</taxon>
        <taxon>Niallia</taxon>
    </lineage>
</organism>
<dbReference type="Gene3D" id="3.90.1310.10">
    <property type="entry name" value="Penicillin-binding protein 2a (Domain 2)"/>
    <property type="match status" value="1"/>
</dbReference>
<evidence type="ECO:0000256" key="6">
    <source>
        <dbReference type="ARBA" id="ARBA00034000"/>
    </source>
</evidence>
<feature type="domain" description="Penicillin-binding protein transpeptidase" evidence="7">
    <location>
        <begin position="372"/>
        <end position="681"/>
    </location>
</feature>
<dbReference type="SUPFAM" id="SSF56519">
    <property type="entry name" value="Penicillin binding protein dimerisation domain"/>
    <property type="match status" value="1"/>
</dbReference>
<dbReference type="Pfam" id="PF00905">
    <property type="entry name" value="Transpeptidase"/>
    <property type="match status" value="1"/>
</dbReference>
<protein>
    <recommendedName>
        <fullName evidence="4">serine-type D-Ala-D-Ala carboxypeptidase</fullName>
        <ecNumber evidence="4">3.4.16.4</ecNumber>
    </recommendedName>
</protein>
<dbReference type="EC" id="3.4.16.4" evidence="4"/>
<comment type="similarity">
    <text evidence="3">Belongs to the transpeptidase family.</text>
</comment>
<dbReference type="Gene3D" id="3.30.1390.30">
    <property type="entry name" value="Penicillin-binding protein 2a, domain 3"/>
    <property type="match status" value="1"/>
</dbReference>
<dbReference type="Pfam" id="PF05223">
    <property type="entry name" value="MecA_N"/>
    <property type="match status" value="1"/>
</dbReference>
<gene>
    <name evidence="10" type="ORF">WMO63_11815</name>
</gene>
<dbReference type="PANTHER" id="PTHR30627:SF25">
    <property type="entry name" value="PENICILLIN-BINDING PROTEIN 3"/>
    <property type="match status" value="1"/>
</dbReference>
<name>A0ABV1EZ40_9BACI</name>
<evidence type="ECO:0000256" key="4">
    <source>
        <dbReference type="ARBA" id="ARBA00012448"/>
    </source>
</evidence>
<comment type="caution">
    <text evidence="10">The sequence shown here is derived from an EMBL/GenBank/DDBJ whole genome shotgun (WGS) entry which is preliminary data.</text>
</comment>
<evidence type="ECO:0000256" key="5">
    <source>
        <dbReference type="ARBA" id="ARBA00023136"/>
    </source>
</evidence>
<dbReference type="InterPro" id="IPR012338">
    <property type="entry name" value="Beta-lactam/transpept-like"/>
</dbReference>